<feature type="binding site" evidence="11">
    <location>
        <position position="78"/>
    </location>
    <ligand>
        <name>substrate</name>
    </ligand>
</feature>
<evidence type="ECO:0000256" key="10">
    <source>
        <dbReference type="ARBA" id="ARBA00048567"/>
    </source>
</evidence>
<keyword evidence="4 11" id="KW-0028">Amino-acid biosynthesis</keyword>
<accession>A0A3M0BVA4</accession>
<dbReference type="InterPro" id="IPR000623">
    <property type="entry name" value="Shikimate_kinase/TSH1"/>
</dbReference>
<keyword evidence="7 11" id="KW-0418">Kinase</keyword>
<comment type="pathway">
    <text evidence="1 11">Metabolic intermediate biosynthesis; chorismate biosynthesis; chorismate from D-erythrose 4-phosphate and phosphoenolpyruvate: step 5/7.</text>
</comment>
<dbReference type="GO" id="GO:0005524">
    <property type="term" value="F:ATP binding"/>
    <property type="evidence" value="ECO:0007669"/>
    <property type="project" value="UniProtKB-UniRule"/>
</dbReference>
<dbReference type="FunCoup" id="A0A3M0BVA4">
    <property type="interactions" value="545"/>
</dbReference>
<evidence type="ECO:0000256" key="7">
    <source>
        <dbReference type="ARBA" id="ARBA00022777"/>
    </source>
</evidence>
<dbReference type="AlphaFoldDB" id="A0A3M0BVA4"/>
<feature type="binding site" evidence="11">
    <location>
        <position position="36"/>
    </location>
    <ligand>
        <name>Mg(2+)</name>
        <dbReference type="ChEBI" id="CHEBI:18420"/>
    </ligand>
</feature>
<keyword evidence="11" id="KW-0479">Metal-binding</keyword>
<keyword evidence="5 11" id="KW-0808">Transferase</keyword>
<comment type="catalytic activity">
    <reaction evidence="10 11">
        <text>shikimate + ATP = 3-phosphoshikimate + ADP + H(+)</text>
        <dbReference type="Rhea" id="RHEA:13121"/>
        <dbReference type="ChEBI" id="CHEBI:15378"/>
        <dbReference type="ChEBI" id="CHEBI:30616"/>
        <dbReference type="ChEBI" id="CHEBI:36208"/>
        <dbReference type="ChEBI" id="CHEBI:145989"/>
        <dbReference type="ChEBI" id="CHEBI:456216"/>
        <dbReference type="EC" id="2.7.1.71"/>
    </reaction>
</comment>
<dbReference type="PROSITE" id="PS01128">
    <property type="entry name" value="SHIKIMATE_KINASE"/>
    <property type="match status" value="1"/>
</dbReference>
<feature type="binding site" evidence="11">
    <location>
        <position position="138"/>
    </location>
    <ligand>
        <name>ATP</name>
        <dbReference type="ChEBI" id="CHEBI:30616"/>
    </ligand>
</feature>
<comment type="subcellular location">
    <subcellularLocation>
        <location evidence="11">Cytoplasm</location>
    </subcellularLocation>
</comment>
<keyword evidence="11" id="KW-0460">Magnesium</keyword>
<reference evidence="13 14" key="1">
    <citation type="submission" date="2018-10" db="EMBL/GenBank/DDBJ databases">
        <title>Genomic Encyclopedia of Archaeal and Bacterial Type Strains, Phase II (KMG-II): from individual species to whole genera.</title>
        <authorList>
            <person name="Goeker M."/>
        </authorList>
    </citation>
    <scope>NUCLEOTIDE SEQUENCE [LARGE SCALE GENOMIC DNA]</scope>
    <source>
        <strain evidence="13 14">DSM 25217</strain>
    </source>
</reference>
<evidence type="ECO:0000256" key="6">
    <source>
        <dbReference type="ARBA" id="ARBA00022741"/>
    </source>
</evidence>
<evidence type="ECO:0000256" key="2">
    <source>
        <dbReference type="ARBA" id="ARBA00006997"/>
    </source>
</evidence>
<dbReference type="Gene3D" id="3.40.50.300">
    <property type="entry name" value="P-loop containing nucleotide triphosphate hydrolases"/>
    <property type="match status" value="1"/>
</dbReference>
<dbReference type="Proteomes" id="UP000271227">
    <property type="component" value="Unassembled WGS sequence"/>
</dbReference>
<comment type="function">
    <text evidence="11">Catalyzes the specific phosphorylation of the 3-hydroxyl group of shikimic acid using ATP as a cosubstrate.</text>
</comment>
<evidence type="ECO:0000256" key="3">
    <source>
        <dbReference type="ARBA" id="ARBA00012154"/>
    </source>
</evidence>
<dbReference type="EC" id="2.7.1.71" evidence="3 11"/>
<keyword evidence="11" id="KW-0963">Cytoplasm</keyword>
<comment type="caution">
    <text evidence="13">The sequence shown here is derived from an EMBL/GenBank/DDBJ whole genome shotgun (WGS) entry which is preliminary data.</text>
</comment>
<dbReference type="InterPro" id="IPR023000">
    <property type="entry name" value="Shikimate_kinase_CS"/>
</dbReference>
<dbReference type="GO" id="GO:0004765">
    <property type="term" value="F:shikimate kinase activity"/>
    <property type="evidence" value="ECO:0007669"/>
    <property type="project" value="UniProtKB-UniRule"/>
</dbReference>
<feature type="compositionally biased region" description="Basic and acidic residues" evidence="12">
    <location>
        <begin position="8"/>
        <end position="21"/>
    </location>
</feature>
<dbReference type="GO" id="GO:0005829">
    <property type="term" value="C:cytosol"/>
    <property type="evidence" value="ECO:0007669"/>
    <property type="project" value="TreeGrafter"/>
</dbReference>
<organism evidence="13 14">
    <name type="scientific">Eilatimonas milleporae</name>
    <dbReference type="NCBI Taxonomy" id="911205"/>
    <lineage>
        <taxon>Bacteria</taxon>
        <taxon>Pseudomonadati</taxon>
        <taxon>Pseudomonadota</taxon>
        <taxon>Alphaproteobacteria</taxon>
        <taxon>Kordiimonadales</taxon>
        <taxon>Kordiimonadaceae</taxon>
        <taxon>Eilatimonas</taxon>
    </lineage>
</organism>
<keyword evidence="6 11" id="KW-0547">Nucleotide-binding</keyword>
<evidence type="ECO:0000256" key="9">
    <source>
        <dbReference type="ARBA" id="ARBA00023141"/>
    </source>
</evidence>
<keyword evidence="8 11" id="KW-0067">ATP-binding</keyword>
<dbReference type="UniPathway" id="UPA00053">
    <property type="reaction ID" value="UER00088"/>
</dbReference>
<dbReference type="PANTHER" id="PTHR21087">
    <property type="entry name" value="SHIKIMATE KINASE"/>
    <property type="match status" value="1"/>
</dbReference>
<dbReference type="RefSeq" id="WP_245999476.1">
    <property type="nucleotide sequence ID" value="NZ_REFR01000016.1"/>
</dbReference>
<dbReference type="PANTHER" id="PTHR21087:SF16">
    <property type="entry name" value="SHIKIMATE KINASE 1, CHLOROPLASTIC"/>
    <property type="match status" value="1"/>
</dbReference>
<keyword evidence="9 11" id="KW-0057">Aromatic amino acid biosynthesis</keyword>
<comment type="subunit">
    <text evidence="11">Monomer.</text>
</comment>
<name>A0A3M0BVA4_9PROT</name>
<protein>
    <recommendedName>
        <fullName evidence="3 11">Shikimate kinase</fullName>
        <shortName evidence="11">SK</shortName>
        <ecNumber evidence="3 11">2.7.1.71</ecNumber>
    </recommendedName>
</protein>
<sequence length="197" mass="22007">MRQSAHIKKPDTGNRPEDGWPDRPIVLVGMMGVGKTTVGRRLARRLGIAFADSDQEIEKAAGMTVSEIFERFGEAEFRAGERRVFARLLDDRPKVIAAGGGAFAERETRELIKQNAISIWLDADVTILLERTARRGGRPLLETGNPQETLTRLNRERTPSYSQADIHVISENGPHDTVVRDILAGLEKYKTDTTRND</sequence>
<dbReference type="Pfam" id="PF01202">
    <property type="entry name" value="SKI"/>
    <property type="match status" value="1"/>
</dbReference>
<keyword evidence="14" id="KW-1185">Reference proteome</keyword>
<dbReference type="GO" id="GO:0000287">
    <property type="term" value="F:magnesium ion binding"/>
    <property type="evidence" value="ECO:0007669"/>
    <property type="project" value="UniProtKB-UniRule"/>
</dbReference>
<evidence type="ECO:0000256" key="4">
    <source>
        <dbReference type="ARBA" id="ARBA00022605"/>
    </source>
</evidence>
<evidence type="ECO:0000313" key="13">
    <source>
        <dbReference type="EMBL" id="RMB01511.1"/>
    </source>
</evidence>
<dbReference type="InterPro" id="IPR031322">
    <property type="entry name" value="Shikimate/glucono_kinase"/>
</dbReference>
<dbReference type="EMBL" id="REFR01000016">
    <property type="protein sequence ID" value="RMB01511.1"/>
    <property type="molecule type" value="Genomic_DNA"/>
</dbReference>
<dbReference type="GO" id="GO:0008652">
    <property type="term" value="P:amino acid biosynthetic process"/>
    <property type="evidence" value="ECO:0007669"/>
    <property type="project" value="UniProtKB-KW"/>
</dbReference>
<dbReference type="GO" id="GO:0009073">
    <property type="term" value="P:aromatic amino acid family biosynthetic process"/>
    <property type="evidence" value="ECO:0007669"/>
    <property type="project" value="UniProtKB-KW"/>
</dbReference>
<feature type="binding site" evidence="11">
    <location>
        <begin position="32"/>
        <end position="37"/>
    </location>
    <ligand>
        <name>ATP</name>
        <dbReference type="ChEBI" id="CHEBI:30616"/>
    </ligand>
</feature>
<evidence type="ECO:0000256" key="12">
    <source>
        <dbReference type="SAM" id="MobiDB-lite"/>
    </source>
</evidence>
<proteinExistence type="inferred from homology"/>
<dbReference type="InParanoid" id="A0A3M0BVA4"/>
<dbReference type="SUPFAM" id="SSF52540">
    <property type="entry name" value="P-loop containing nucleoside triphosphate hydrolases"/>
    <property type="match status" value="1"/>
</dbReference>
<evidence type="ECO:0000256" key="11">
    <source>
        <dbReference type="HAMAP-Rule" id="MF_00109"/>
    </source>
</evidence>
<evidence type="ECO:0000256" key="5">
    <source>
        <dbReference type="ARBA" id="ARBA00022679"/>
    </source>
</evidence>
<gene>
    <name evidence="11" type="primary">aroK</name>
    <name evidence="13" type="ORF">BXY39_3698</name>
</gene>
<dbReference type="GO" id="GO:0009423">
    <property type="term" value="P:chorismate biosynthetic process"/>
    <property type="evidence" value="ECO:0007669"/>
    <property type="project" value="UniProtKB-UniRule"/>
</dbReference>
<comment type="caution">
    <text evidence="11">Lacks conserved residue(s) required for the propagation of feature annotation.</text>
</comment>
<dbReference type="HAMAP" id="MF_00109">
    <property type="entry name" value="Shikimate_kinase"/>
    <property type="match status" value="1"/>
</dbReference>
<feature type="binding site" evidence="11">
    <location>
        <position position="54"/>
    </location>
    <ligand>
        <name>substrate</name>
    </ligand>
</feature>
<comment type="similarity">
    <text evidence="2 11">Belongs to the shikimate kinase family.</text>
</comment>
<dbReference type="NCBIfam" id="NF010552">
    <property type="entry name" value="PRK13946.1"/>
    <property type="match status" value="1"/>
</dbReference>
<dbReference type="CDD" id="cd00464">
    <property type="entry name" value="SK"/>
    <property type="match status" value="1"/>
</dbReference>
<evidence type="ECO:0000256" key="1">
    <source>
        <dbReference type="ARBA" id="ARBA00004842"/>
    </source>
</evidence>
<evidence type="ECO:0000256" key="8">
    <source>
        <dbReference type="ARBA" id="ARBA00022840"/>
    </source>
</evidence>
<comment type="cofactor">
    <cofactor evidence="11">
        <name>Mg(2+)</name>
        <dbReference type="ChEBI" id="CHEBI:18420"/>
    </cofactor>
    <text evidence="11">Binds 1 Mg(2+) ion per subunit.</text>
</comment>
<feature type="binding site" evidence="11">
    <location>
        <position position="157"/>
    </location>
    <ligand>
        <name>substrate</name>
    </ligand>
</feature>
<evidence type="ECO:0000313" key="14">
    <source>
        <dbReference type="Proteomes" id="UP000271227"/>
    </source>
</evidence>
<dbReference type="InterPro" id="IPR027417">
    <property type="entry name" value="P-loop_NTPase"/>
</dbReference>
<dbReference type="PRINTS" id="PR01100">
    <property type="entry name" value="SHIKIMTKNASE"/>
</dbReference>
<feature type="region of interest" description="Disordered" evidence="12">
    <location>
        <begin position="1"/>
        <end position="21"/>
    </location>
</feature>
<feature type="binding site" evidence="11">
    <location>
        <position position="100"/>
    </location>
    <ligand>
        <name>substrate</name>
    </ligand>
</feature>